<keyword evidence="4" id="KW-1185">Reference proteome</keyword>
<dbReference type="InterPro" id="IPR018927">
    <property type="entry name" value="Pilus_synth_Q_C"/>
</dbReference>
<name>A0ABY9YWN4_9GAMM</name>
<keyword evidence="3" id="KW-0614">Plasmid</keyword>
<organism evidence="3 4">
    <name type="scientific">Stenotrophomonas oahuensis</name>
    <dbReference type="NCBI Taxonomy" id="3003271"/>
    <lineage>
        <taxon>Bacteria</taxon>
        <taxon>Pseudomonadati</taxon>
        <taxon>Pseudomonadota</taxon>
        <taxon>Gammaproteobacteria</taxon>
        <taxon>Lysobacterales</taxon>
        <taxon>Lysobacteraceae</taxon>
        <taxon>Stenotrophomonas</taxon>
    </lineage>
</organism>
<accession>A0ABY9YWN4</accession>
<evidence type="ECO:0000313" key="3">
    <source>
        <dbReference type="EMBL" id="WNH54860.1"/>
    </source>
</evidence>
<geneLocation type="plasmid" evidence="3 4">
    <name>pST01</name>
</geneLocation>
<dbReference type="EMBL" id="CP115542">
    <property type="protein sequence ID" value="WNH54860.1"/>
    <property type="molecule type" value="Genomic_DNA"/>
</dbReference>
<dbReference type="Proteomes" id="UP001302072">
    <property type="component" value="Plasmid pST01"/>
</dbReference>
<gene>
    <name evidence="3" type="ORF">PDM29_20820</name>
</gene>
<feature type="domain" description="Toxin co-regulated pilus biosynthesis protein Q C-terminal" evidence="2">
    <location>
        <begin position="80"/>
        <end position="157"/>
    </location>
</feature>
<evidence type="ECO:0000313" key="4">
    <source>
        <dbReference type="Proteomes" id="UP001302072"/>
    </source>
</evidence>
<feature type="chain" id="PRO_5045544969" evidence="1">
    <location>
        <begin position="29"/>
        <end position="167"/>
    </location>
</feature>
<feature type="signal peptide" evidence="1">
    <location>
        <begin position="1"/>
        <end position="28"/>
    </location>
</feature>
<sequence length="167" mass="17320">MKQCISKGAAGAAIAFAILFPVATYAQAAAATGNAALAPATGGTVAPAPKAKGFTVVEKGAYTRPAPPPPPRPLERSYNVPANAALRHVLQEWASDEGWSVYWPAAADGSEWMTEIAVSFKATDFQQAVTKLIAGLPANAGLAATFNRANSPMLLHVSESSNMQEIP</sequence>
<dbReference type="Pfam" id="PF10671">
    <property type="entry name" value="TcpQ"/>
    <property type="match status" value="1"/>
</dbReference>
<evidence type="ECO:0000259" key="2">
    <source>
        <dbReference type="Pfam" id="PF10671"/>
    </source>
</evidence>
<protein>
    <submittedName>
        <fullName evidence="3">TcpQ domain-containing protein</fullName>
    </submittedName>
</protein>
<reference evidence="3 4" key="1">
    <citation type="submission" date="2022-12" db="EMBL/GenBank/DDBJ databases">
        <title>Two new species, Stenotrophomonas aracearum and Stenotrophomonas oahuensis, isolated from Anthurium (Araceae family) in Hawaii.</title>
        <authorList>
            <person name="Chunag S.C."/>
            <person name="Dobhal S."/>
            <person name="Alvarez A."/>
            <person name="Arif M."/>
        </authorList>
    </citation>
    <scope>NUCLEOTIDE SEQUENCE [LARGE SCALE GENOMIC DNA]</scope>
    <source>
        <strain evidence="3 4">A5586</strain>
        <plasmid evidence="3 4">pST01</plasmid>
    </source>
</reference>
<dbReference type="RefSeq" id="WP_311193938.1">
    <property type="nucleotide sequence ID" value="NZ_CP115542.1"/>
</dbReference>
<proteinExistence type="predicted"/>
<keyword evidence="1" id="KW-0732">Signal</keyword>
<evidence type="ECO:0000256" key="1">
    <source>
        <dbReference type="SAM" id="SignalP"/>
    </source>
</evidence>